<keyword evidence="2 5" id="KW-0238">DNA-binding</keyword>
<feature type="DNA-binding region" description="Homeobox" evidence="5">
    <location>
        <begin position="111"/>
        <end position="170"/>
    </location>
</feature>
<feature type="compositionally biased region" description="Basic and acidic residues" evidence="7">
    <location>
        <begin position="33"/>
        <end position="44"/>
    </location>
</feature>
<feature type="compositionally biased region" description="Low complexity" evidence="7">
    <location>
        <begin position="1"/>
        <end position="14"/>
    </location>
</feature>
<dbReference type="SMART" id="SM00389">
    <property type="entry name" value="HOX"/>
    <property type="match status" value="1"/>
</dbReference>
<keyword evidence="10" id="KW-1185">Reference proteome</keyword>
<dbReference type="GO" id="GO:0000977">
    <property type="term" value="F:RNA polymerase II transcription regulatory region sequence-specific DNA binding"/>
    <property type="evidence" value="ECO:0007669"/>
    <property type="project" value="TreeGrafter"/>
</dbReference>
<feature type="domain" description="Homeobox" evidence="8">
    <location>
        <begin position="109"/>
        <end position="169"/>
    </location>
</feature>
<keyword evidence="3 5" id="KW-0371">Homeobox</keyword>
<dbReference type="InterPro" id="IPR050649">
    <property type="entry name" value="Paired_Homeobox_TFs"/>
</dbReference>
<evidence type="ECO:0000256" key="5">
    <source>
        <dbReference type="PROSITE-ProRule" id="PRU00108"/>
    </source>
</evidence>
<sequence length="309" mass="33548">MKSYSGSSYYDTGYCNLGADEEQRDVPPILTGGDREGTRSEPELRAAAPNYLGGGEPEFLNNQVRRGDGPSSGGEDGRGRGVAGGDQEFQQLQMEPAPRVEAGPQVAGRNPRRYRTVFTALQLRELENLFRHCQYPDIFARQQIAGRLNLTATRVQVWFQNRRTKWRREHREMMYRNMVPIAMGPPGGAIYDRPYAAIPVLEPALRCVPLVQCPIMQPGPPLPPRPPLIPGPPLPHGPPLPRGPLLVPGPPLIPGPLLVPGQPMIPGPPLPCGPPMMPVLPPQPVPPIALAPGGVAWAPIIGNFPGPIH</sequence>
<dbReference type="PANTHER" id="PTHR24329">
    <property type="entry name" value="HOMEOBOX PROTEIN ARISTALESS"/>
    <property type="match status" value="1"/>
</dbReference>
<accession>A0A7J7T1B8</accession>
<proteinExistence type="predicted"/>
<feature type="region of interest" description="Disordered" evidence="7">
    <location>
        <begin position="1"/>
        <end position="84"/>
    </location>
</feature>
<dbReference type="PROSITE" id="PS00027">
    <property type="entry name" value="HOMEOBOX_1"/>
    <property type="match status" value="1"/>
</dbReference>
<dbReference type="CDD" id="cd00086">
    <property type="entry name" value="homeodomain"/>
    <property type="match status" value="1"/>
</dbReference>
<dbReference type="Pfam" id="PF00046">
    <property type="entry name" value="Homeodomain"/>
    <property type="match status" value="1"/>
</dbReference>
<dbReference type="GO" id="GO:0000981">
    <property type="term" value="F:DNA-binding transcription factor activity, RNA polymerase II-specific"/>
    <property type="evidence" value="ECO:0007669"/>
    <property type="project" value="InterPro"/>
</dbReference>
<dbReference type="InterPro" id="IPR001356">
    <property type="entry name" value="HD"/>
</dbReference>
<organism evidence="9 10">
    <name type="scientific">Pipistrellus kuhlii</name>
    <name type="common">Kuhl's pipistrelle</name>
    <dbReference type="NCBI Taxonomy" id="59472"/>
    <lineage>
        <taxon>Eukaryota</taxon>
        <taxon>Metazoa</taxon>
        <taxon>Chordata</taxon>
        <taxon>Craniata</taxon>
        <taxon>Vertebrata</taxon>
        <taxon>Euteleostomi</taxon>
        <taxon>Mammalia</taxon>
        <taxon>Eutheria</taxon>
        <taxon>Laurasiatheria</taxon>
        <taxon>Chiroptera</taxon>
        <taxon>Yangochiroptera</taxon>
        <taxon>Vespertilionidae</taxon>
        <taxon>Pipistrellus</taxon>
    </lineage>
</organism>
<dbReference type="AlphaFoldDB" id="A0A7J7T1B8"/>
<evidence type="ECO:0000313" key="10">
    <source>
        <dbReference type="Proteomes" id="UP000558488"/>
    </source>
</evidence>
<evidence type="ECO:0000256" key="7">
    <source>
        <dbReference type="SAM" id="MobiDB-lite"/>
    </source>
</evidence>
<evidence type="ECO:0000256" key="6">
    <source>
        <dbReference type="RuleBase" id="RU000682"/>
    </source>
</evidence>
<dbReference type="GO" id="GO:0005634">
    <property type="term" value="C:nucleus"/>
    <property type="evidence" value="ECO:0007669"/>
    <property type="project" value="UniProtKB-SubCell"/>
</dbReference>
<evidence type="ECO:0000256" key="4">
    <source>
        <dbReference type="ARBA" id="ARBA00023242"/>
    </source>
</evidence>
<dbReference type="PANTHER" id="PTHR24329:SF545">
    <property type="entry name" value="HOMEOBOX PROTEIN ESX1"/>
    <property type="match status" value="1"/>
</dbReference>
<dbReference type="InterPro" id="IPR017970">
    <property type="entry name" value="Homeobox_CS"/>
</dbReference>
<comment type="caution">
    <text evidence="9">The sequence shown here is derived from an EMBL/GenBank/DDBJ whole genome shotgun (WGS) entry which is preliminary data.</text>
</comment>
<dbReference type="PROSITE" id="PS50071">
    <property type="entry name" value="HOMEOBOX_2"/>
    <property type="match status" value="1"/>
</dbReference>
<dbReference type="EMBL" id="JACAGB010000033">
    <property type="protein sequence ID" value="KAF6294469.1"/>
    <property type="molecule type" value="Genomic_DNA"/>
</dbReference>
<keyword evidence="4 5" id="KW-0539">Nucleus</keyword>
<evidence type="ECO:0000259" key="8">
    <source>
        <dbReference type="PROSITE" id="PS50071"/>
    </source>
</evidence>
<name>A0A7J7T1B8_PIPKU</name>
<comment type="subcellular location">
    <subcellularLocation>
        <location evidence="1 5 6">Nucleus</location>
    </subcellularLocation>
</comment>
<dbReference type="Gene3D" id="1.10.10.60">
    <property type="entry name" value="Homeodomain-like"/>
    <property type="match status" value="1"/>
</dbReference>
<evidence type="ECO:0000256" key="1">
    <source>
        <dbReference type="ARBA" id="ARBA00004123"/>
    </source>
</evidence>
<feature type="compositionally biased region" description="Gly residues" evidence="7">
    <location>
        <begin position="70"/>
        <end position="84"/>
    </location>
</feature>
<evidence type="ECO:0000256" key="3">
    <source>
        <dbReference type="ARBA" id="ARBA00023155"/>
    </source>
</evidence>
<protein>
    <recommendedName>
        <fullName evidence="8">Homeobox domain-containing protein</fullName>
    </recommendedName>
</protein>
<evidence type="ECO:0000313" key="9">
    <source>
        <dbReference type="EMBL" id="KAF6294469.1"/>
    </source>
</evidence>
<dbReference type="InterPro" id="IPR009057">
    <property type="entry name" value="Homeodomain-like_sf"/>
</dbReference>
<dbReference type="FunFam" id="1.10.10.60:FF:000679">
    <property type="entry name" value="Homeobox protein aristaless"/>
    <property type="match status" value="1"/>
</dbReference>
<gene>
    <name evidence="9" type="ORF">mPipKuh1_009717</name>
</gene>
<dbReference type="SUPFAM" id="SSF46689">
    <property type="entry name" value="Homeodomain-like"/>
    <property type="match status" value="1"/>
</dbReference>
<reference evidence="9 10" key="1">
    <citation type="journal article" date="2020" name="Nature">
        <title>Six reference-quality genomes reveal evolution of bat adaptations.</title>
        <authorList>
            <person name="Jebb D."/>
            <person name="Huang Z."/>
            <person name="Pippel M."/>
            <person name="Hughes G.M."/>
            <person name="Lavrichenko K."/>
            <person name="Devanna P."/>
            <person name="Winkler S."/>
            <person name="Jermiin L.S."/>
            <person name="Skirmuntt E.C."/>
            <person name="Katzourakis A."/>
            <person name="Burkitt-Gray L."/>
            <person name="Ray D.A."/>
            <person name="Sullivan K.A.M."/>
            <person name="Roscito J.G."/>
            <person name="Kirilenko B.M."/>
            <person name="Davalos L.M."/>
            <person name="Corthals A.P."/>
            <person name="Power M.L."/>
            <person name="Jones G."/>
            <person name="Ransome R.D."/>
            <person name="Dechmann D.K.N."/>
            <person name="Locatelli A.G."/>
            <person name="Puechmaille S.J."/>
            <person name="Fedrigo O."/>
            <person name="Jarvis E.D."/>
            <person name="Hiller M."/>
            <person name="Vernes S.C."/>
            <person name="Myers E.W."/>
            <person name="Teeling E.C."/>
        </authorList>
    </citation>
    <scope>NUCLEOTIDE SEQUENCE [LARGE SCALE GENOMIC DNA]</scope>
    <source>
        <strain evidence="9">MPipKuh1</strain>
        <tissue evidence="9">Flight muscle</tissue>
    </source>
</reference>
<evidence type="ECO:0000256" key="2">
    <source>
        <dbReference type="ARBA" id="ARBA00023125"/>
    </source>
</evidence>
<dbReference type="Proteomes" id="UP000558488">
    <property type="component" value="Unassembled WGS sequence"/>
</dbReference>